<keyword evidence="2" id="KW-1185">Reference proteome</keyword>
<evidence type="ECO:0000313" key="1">
    <source>
        <dbReference type="EMBL" id="OMO66322.1"/>
    </source>
</evidence>
<name>A0A1R3H7L7_COCAP</name>
<gene>
    <name evidence="1" type="ORF">CCACVL1_21219</name>
</gene>
<comment type="caution">
    <text evidence="1">The sequence shown here is derived from an EMBL/GenBank/DDBJ whole genome shotgun (WGS) entry which is preliminary data.</text>
</comment>
<proteinExistence type="predicted"/>
<accession>A0A1R3H7L7</accession>
<organism evidence="1 2">
    <name type="scientific">Corchorus capsularis</name>
    <name type="common">Jute</name>
    <dbReference type="NCBI Taxonomy" id="210143"/>
    <lineage>
        <taxon>Eukaryota</taxon>
        <taxon>Viridiplantae</taxon>
        <taxon>Streptophyta</taxon>
        <taxon>Embryophyta</taxon>
        <taxon>Tracheophyta</taxon>
        <taxon>Spermatophyta</taxon>
        <taxon>Magnoliopsida</taxon>
        <taxon>eudicotyledons</taxon>
        <taxon>Gunneridae</taxon>
        <taxon>Pentapetalae</taxon>
        <taxon>rosids</taxon>
        <taxon>malvids</taxon>
        <taxon>Malvales</taxon>
        <taxon>Malvaceae</taxon>
        <taxon>Grewioideae</taxon>
        <taxon>Apeibeae</taxon>
        <taxon>Corchorus</taxon>
    </lineage>
</organism>
<protein>
    <submittedName>
        <fullName evidence="1">Uncharacterized protein</fullName>
    </submittedName>
</protein>
<dbReference type="AlphaFoldDB" id="A0A1R3H7L7"/>
<reference evidence="1 2" key="1">
    <citation type="submission" date="2013-09" db="EMBL/GenBank/DDBJ databases">
        <title>Corchorus capsularis genome sequencing.</title>
        <authorList>
            <person name="Alam M."/>
            <person name="Haque M.S."/>
            <person name="Islam M.S."/>
            <person name="Emdad E.M."/>
            <person name="Islam M.M."/>
            <person name="Ahmed B."/>
            <person name="Halim A."/>
            <person name="Hossen Q.M.M."/>
            <person name="Hossain M.Z."/>
            <person name="Ahmed R."/>
            <person name="Khan M.M."/>
            <person name="Islam R."/>
            <person name="Rashid M.M."/>
            <person name="Khan S.A."/>
            <person name="Rahman M.S."/>
            <person name="Alam M."/>
        </authorList>
    </citation>
    <scope>NUCLEOTIDE SEQUENCE [LARGE SCALE GENOMIC DNA]</scope>
    <source>
        <strain evidence="2">cv. CVL-1</strain>
        <tissue evidence="1">Whole seedling</tissue>
    </source>
</reference>
<sequence>MAYYELKREYGDGRKITAESGPLIGREGFSREGRGCHVGWWDQEGEWGKKGDCSPRFAAQGDESDGDSTFCSAQKRLSDVLLEEESK</sequence>
<dbReference type="EMBL" id="AWWV01012536">
    <property type="protein sequence ID" value="OMO66322.1"/>
    <property type="molecule type" value="Genomic_DNA"/>
</dbReference>
<evidence type="ECO:0000313" key="2">
    <source>
        <dbReference type="Proteomes" id="UP000188268"/>
    </source>
</evidence>
<dbReference type="Proteomes" id="UP000188268">
    <property type="component" value="Unassembled WGS sequence"/>
</dbReference>
<dbReference type="Gramene" id="OMO66322">
    <property type="protein sequence ID" value="OMO66322"/>
    <property type="gene ID" value="CCACVL1_21219"/>
</dbReference>